<reference evidence="3" key="1">
    <citation type="submission" date="2022-11" db="EMBL/GenBank/DDBJ databases">
        <title>Centuries of genome instability and evolution in soft-shell clam transmissible cancer (bioRxiv).</title>
        <authorList>
            <person name="Hart S.F.M."/>
            <person name="Yonemitsu M.A."/>
            <person name="Giersch R.M."/>
            <person name="Beal B.F."/>
            <person name="Arriagada G."/>
            <person name="Davis B.W."/>
            <person name="Ostrander E.A."/>
            <person name="Goff S.P."/>
            <person name="Metzger M.J."/>
        </authorList>
    </citation>
    <scope>NUCLEOTIDE SEQUENCE</scope>
    <source>
        <strain evidence="3">MELC-2E11</strain>
        <tissue evidence="3">Siphon/mantle</tissue>
    </source>
</reference>
<feature type="coiled-coil region" evidence="1">
    <location>
        <begin position="1590"/>
        <end position="1617"/>
    </location>
</feature>
<evidence type="ECO:0000256" key="2">
    <source>
        <dbReference type="SAM" id="MobiDB-lite"/>
    </source>
</evidence>
<evidence type="ECO:0000313" key="4">
    <source>
        <dbReference type="Proteomes" id="UP001164746"/>
    </source>
</evidence>
<evidence type="ECO:0000256" key="1">
    <source>
        <dbReference type="SAM" id="Coils"/>
    </source>
</evidence>
<sequence>MLSDRDGSLQYSKAHQLNVDITSDVLRELLKKKSPSLKNLLSTQASTIKKHFKKKILKQKQHNLLTEKHPTVESFDVTLLTYILRNLVSLSVQEEADIDKLRVIRNDLSHIPKYQLHNNDIFDEAKGAIRSLCRGFDEDTIETVESSIKRLEENELISKVTYDRILLLRKEAFMDKLLKASDSENAEETKLRYNLSVYAEIIGRYIEVDVLSATLLTKELIPEELHTKVISALNTEDQASLLVLHMLGEDHERVLMFCTCIRDMNSNLSDVICREQTNLGKLLWDVEKKAIRNILKHSLEKCITDRVRCEDLHEYVETKRRCRTMFERVQTCVLEEFSDVIFEDSHSSFQGLKWKDNIDNYDNSEKLGSDVLPVINLPSEDFALYVGQKLKQLSDSPKMAKMIEIITKSITEELISSLIFSKLKPDSVREFFKGALSGDGYGLTIGVEETLIEIHQTLQVQSNVSVSEKTTALRSFKTVASNGYSASSIVSSVSTDLTDPAHYFLYPSQLRDLRPLYFLSMAIKFICACINGRQNGTFHFGIKPLDNEKGKVIGLSTVLFDNINLLSTFNNCIKRCFGVNANRITRCLGPLQNVDVDGNKTVIEFDVEPVSTFLEEKLVQIQFPPWGNTKQKCFLRTPLGSIEAIDQTIIEKGDESISNIFDRRRMLDEEKIHLKKTETNRLSQLTQVLTAGNKYVTPHLFPHVICGQYSNANNSEELLSDLTSMESVFLSACVVFNFDDSTSLRPLIEKGKLIFDVLDVDKSQMIDPDITKRAWINCGHSCDETVVVRKRFDPRGFSTVVERAVMSFAERTLFIFFIFQDLHKSNPLFMTALEFCNKYTDKTIIISDRKENVESLLKEVPQYTDVDVDGIFFYGFSWKRLALALKAVFVNNPDIMYKLPNGDGTVTLLTEKDKTIAQIDDIDIISGHECVAEFEEMNDDDRRKKKAEVEKSFYEGNEVCWWNFFFDGQVCRRDYVADYTERIEQHIRNGAIKRLFEIVEIFHQRGAGGTTVGKQLLWKFSQFKADATKALKACIVQNVTKDKTVKQIARLRQLGEDDKDLIKPVLVLVDNTTEEEIQVLKGELDLVSYKQGSKSGQLFCILIVVSQVDMQYSKSRLVLKHFLSKEEKSRFEDRSKDVKDLQSLIAFNVMKENFDKQYIKRTVHDIVSGLETKEEKVLQHLSLISMFDGKAAIPTSVFDDLMGCVVSTSGSFSVDELLNSKHPAGLAFNLRHKGAVSYRQTWNTKTTESLELMLKYKETKGLSAVTIISPLIVEDILEYLKGKYSLTLEDVVEDLLNFMERKTTEASEKERAVSIFKDVICDLFVIRQNIKTDEKAEGRREFSNLVRALTNQLPGDMPTDPYTRADKWMKKCFVVSRYPFIEQHRARLGIFYRQYPSALDAIQQAIAVNDKVPIFYDTYGQIYRSQMDLILRKTPDYKFAGTSKDIFQLAQQAIRYFRRAQELDQINDMTSYLMELNTALSFLDKVMDVDEEVGDRTLFVRFLNGVDTEKFDYLGKEIYTFRKWSEQYFHITNTLVRIEYELFMKKRPCKDEASRKYTEGKANTLRYQYESIYGKEDECFVVGETFRSLKKAYLNDLAGLERKVERLEHKHDLNEKDLMVYLAYHIIKISLMKEIEDEQKSELEQRYPLLIQRSEKLLQIQRDKKKRKLKVRTIYIEAYMYFTLLHWPLQLRSDKYSSDICRTDRLPKLLEEWQNEYDERFASKRNDQVRVKPTTFFALAEGNPGCDIVDQDMIRDVWREQQNKDGYQRREVKEDDIWNQNLGVRPYVRLEGVVDGNGHSIKYKIVSDEGKLMKPIFQFNIQTYESCKHLRNRRVSFVLGFTWRGPAAFEVILKENVEDPSVLKENSNEIFAKGSGAMRAETQTPNIWKKKPGTMRSVEKTFDLDNYIKSEYKSDELGSATQIEIDDIDEDTFKKHSEPPLNQDTNQEPQSDDKKKKKKRKKNKKP</sequence>
<feature type="region of interest" description="Disordered" evidence="2">
    <location>
        <begin position="1919"/>
        <end position="1966"/>
    </location>
</feature>
<accession>A0ABY7EM34</accession>
<feature type="compositionally biased region" description="Basic residues" evidence="2">
    <location>
        <begin position="1955"/>
        <end position="1966"/>
    </location>
</feature>
<evidence type="ECO:0000313" key="3">
    <source>
        <dbReference type="EMBL" id="WAR09801.1"/>
    </source>
</evidence>
<organism evidence="3 4">
    <name type="scientific">Mya arenaria</name>
    <name type="common">Soft-shell clam</name>
    <dbReference type="NCBI Taxonomy" id="6604"/>
    <lineage>
        <taxon>Eukaryota</taxon>
        <taxon>Metazoa</taxon>
        <taxon>Spiralia</taxon>
        <taxon>Lophotrochozoa</taxon>
        <taxon>Mollusca</taxon>
        <taxon>Bivalvia</taxon>
        <taxon>Autobranchia</taxon>
        <taxon>Heteroconchia</taxon>
        <taxon>Euheterodonta</taxon>
        <taxon>Imparidentia</taxon>
        <taxon>Neoheterodontei</taxon>
        <taxon>Myida</taxon>
        <taxon>Myoidea</taxon>
        <taxon>Myidae</taxon>
        <taxon>Mya</taxon>
    </lineage>
</organism>
<dbReference type="InterPro" id="IPR011990">
    <property type="entry name" value="TPR-like_helical_dom_sf"/>
</dbReference>
<keyword evidence="4" id="KW-1185">Reference proteome</keyword>
<dbReference type="PANTHER" id="PTHR16155">
    <property type="entry name" value="DED DOMAIN-CONTAINING PROTEIN"/>
    <property type="match status" value="1"/>
</dbReference>
<name>A0ABY7EM34_MYAAR</name>
<dbReference type="Proteomes" id="UP001164746">
    <property type="component" value="Chromosome 7"/>
</dbReference>
<dbReference type="EMBL" id="CP111018">
    <property type="protein sequence ID" value="WAR09801.1"/>
    <property type="molecule type" value="Genomic_DNA"/>
</dbReference>
<gene>
    <name evidence="3" type="ORF">MAR_034877</name>
</gene>
<feature type="compositionally biased region" description="Polar residues" evidence="2">
    <location>
        <begin position="1940"/>
        <end position="1949"/>
    </location>
</feature>
<protein>
    <submittedName>
        <fullName evidence="3">SAM9L-like protein</fullName>
    </submittedName>
</protein>
<dbReference type="PANTHER" id="PTHR16155:SF19">
    <property type="entry name" value="DED DOMAIN-CONTAINING PROTEIN"/>
    <property type="match status" value="1"/>
</dbReference>
<proteinExistence type="predicted"/>
<dbReference type="Gene3D" id="1.25.40.10">
    <property type="entry name" value="Tetratricopeptide repeat domain"/>
    <property type="match status" value="1"/>
</dbReference>
<keyword evidence="1" id="KW-0175">Coiled coil</keyword>